<proteinExistence type="inferred from homology"/>
<protein>
    <recommendedName>
        <fullName evidence="6">Ribosomal RNA small subunit methyltransferase I</fullName>
        <ecNumber evidence="6">2.1.1.198</ecNumber>
    </recommendedName>
    <alternativeName>
        <fullName evidence="6">16S rRNA 2'-O-ribose C1402 methyltransferase</fullName>
    </alternativeName>
    <alternativeName>
        <fullName evidence="6">rRNA (cytidine-2'-O-)-methyltransferase RsmI</fullName>
    </alternativeName>
</protein>
<comment type="function">
    <text evidence="6">Catalyzes the 2'-O-methylation of the ribose of cytidine 1402 (C1402) in 16S rRNA.</text>
</comment>
<organism evidence="10 11">
    <name type="scientific">Albimonas donghaensis</name>
    <dbReference type="NCBI Taxonomy" id="356660"/>
    <lineage>
        <taxon>Bacteria</taxon>
        <taxon>Pseudomonadati</taxon>
        <taxon>Pseudomonadota</taxon>
        <taxon>Alphaproteobacteria</taxon>
        <taxon>Rhodobacterales</taxon>
        <taxon>Paracoccaceae</taxon>
        <taxon>Albimonas</taxon>
    </lineage>
</organism>
<comment type="subcellular location">
    <subcellularLocation>
        <location evidence="6">Cytoplasm</location>
    </subcellularLocation>
</comment>
<evidence type="ECO:0000259" key="8">
    <source>
        <dbReference type="Pfam" id="PF00590"/>
    </source>
</evidence>
<evidence type="ECO:0000256" key="7">
    <source>
        <dbReference type="SAM" id="MobiDB-lite"/>
    </source>
</evidence>
<evidence type="ECO:0000256" key="6">
    <source>
        <dbReference type="HAMAP-Rule" id="MF_01877"/>
    </source>
</evidence>
<dbReference type="InterPro" id="IPR008189">
    <property type="entry name" value="rRNA_ssu_MeTfrase_I"/>
</dbReference>
<dbReference type="EMBL" id="FNMZ01000003">
    <property type="protein sequence ID" value="SDX08487.1"/>
    <property type="molecule type" value="Genomic_DNA"/>
</dbReference>
<dbReference type="InterPro" id="IPR014776">
    <property type="entry name" value="4pyrrole_Mease_sub2"/>
</dbReference>
<dbReference type="GO" id="GO:0070677">
    <property type="term" value="F:rRNA (cytosine-2'-O-)-methyltransferase activity"/>
    <property type="evidence" value="ECO:0007669"/>
    <property type="project" value="UniProtKB-UniRule"/>
</dbReference>
<dbReference type="NCBIfam" id="TIGR00096">
    <property type="entry name" value="16S rRNA (cytidine(1402)-2'-O)-methyltransferase"/>
    <property type="match status" value="1"/>
</dbReference>
<dbReference type="STRING" id="356660.SAMN05444336_103253"/>
<keyword evidence="5 6" id="KW-0949">S-adenosyl-L-methionine</keyword>
<dbReference type="InterPro" id="IPR053910">
    <property type="entry name" value="RsmI_HTH"/>
</dbReference>
<evidence type="ECO:0000313" key="11">
    <source>
        <dbReference type="Proteomes" id="UP000199118"/>
    </source>
</evidence>
<dbReference type="CDD" id="cd11648">
    <property type="entry name" value="RsmI"/>
    <property type="match status" value="1"/>
</dbReference>
<feature type="compositionally biased region" description="Basic residues" evidence="7">
    <location>
        <begin position="1"/>
        <end position="11"/>
    </location>
</feature>
<evidence type="ECO:0000256" key="5">
    <source>
        <dbReference type="ARBA" id="ARBA00022691"/>
    </source>
</evidence>
<reference evidence="10 11" key="1">
    <citation type="submission" date="2016-10" db="EMBL/GenBank/DDBJ databases">
        <authorList>
            <person name="de Groot N.N."/>
        </authorList>
    </citation>
    <scope>NUCLEOTIDE SEQUENCE [LARGE SCALE GENOMIC DNA]</scope>
    <source>
        <strain evidence="10 11">DSM 17890</strain>
    </source>
</reference>
<name>A0A1H2YTW8_9RHOB</name>
<dbReference type="Gene3D" id="3.40.1010.10">
    <property type="entry name" value="Cobalt-precorrin-4 Transmethylase, Domain 1"/>
    <property type="match status" value="1"/>
</dbReference>
<comment type="similarity">
    <text evidence="6">Belongs to the methyltransferase superfamily. RsmI family.</text>
</comment>
<dbReference type="Gene3D" id="3.30.950.10">
    <property type="entry name" value="Methyltransferase, Cobalt-precorrin-4 Transmethylase, Domain 2"/>
    <property type="match status" value="1"/>
</dbReference>
<keyword evidence="4 6" id="KW-0808">Transferase</keyword>
<dbReference type="PANTHER" id="PTHR46111">
    <property type="entry name" value="RIBOSOMAL RNA SMALL SUBUNIT METHYLTRANSFERASE I"/>
    <property type="match status" value="1"/>
</dbReference>
<keyword evidence="1 6" id="KW-0963">Cytoplasm</keyword>
<feature type="domain" description="Tetrapyrrole methylase" evidence="8">
    <location>
        <begin position="100"/>
        <end position="303"/>
    </location>
</feature>
<feature type="domain" description="RsmI HTH" evidence="9">
    <location>
        <begin position="329"/>
        <end position="372"/>
    </location>
</feature>
<evidence type="ECO:0000256" key="3">
    <source>
        <dbReference type="ARBA" id="ARBA00022603"/>
    </source>
</evidence>
<dbReference type="GO" id="GO:0005737">
    <property type="term" value="C:cytoplasm"/>
    <property type="evidence" value="ECO:0007669"/>
    <property type="project" value="UniProtKB-SubCell"/>
</dbReference>
<dbReference type="Pfam" id="PF23016">
    <property type="entry name" value="RsmI_C"/>
    <property type="match status" value="1"/>
</dbReference>
<feature type="region of interest" description="Disordered" evidence="7">
    <location>
        <begin position="1"/>
        <end position="89"/>
    </location>
</feature>
<dbReference type="AlphaFoldDB" id="A0A1H2YTW8"/>
<keyword evidence="3 6" id="KW-0489">Methyltransferase</keyword>
<sequence length="377" mass="39155">MSANRGARKTTRPPIGADEASRSRPGDGGPVGSVVDEQPEVDARSEDTSDENGGENPDADIDQGAEEDADEDMETDGNEDLPDFPARGFRAPAGPLPAGLHLVATPIGNAGDITLRGLDALARADLLAAEDTRSLRRLMGMHGVPLAGRRIVAYHDRNGETARPEILARLREGASVALVSDAGTPMIADPGFKLVRAAAAEGLPVTAAPGASSVLAALCLSGLPTDRFLFAGFLPPKSAARRAALAEIAGLRATLVFLESPRRSAAALADMAAVLGAGREAALCRELTKRFEQIRRAPLAELAETLAAEDPPRGEVVLVIGPPPEGPATDAETLDAALTDALSRLSLKDAVREAQAATGLPRKMVYARALALSETLD</sequence>
<evidence type="ECO:0000256" key="2">
    <source>
        <dbReference type="ARBA" id="ARBA00022552"/>
    </source>
</evidence>
<dbReference type="InterPro" id="IPR014777">
    <property type="entry name" value="4pyrrole_Mease_sub1"/>
</dbReference>
<comment type="catalytic activity">
    <reaction evidence="6">
        <text>cytidine(1402) in 16S rRNA + S-adenosyl-L-methionine = 2'-O-methylcytidine(1402) in 16S rRNA + S-adenosyl-L-homocysteine + H(+)</text>
        <dbReference type="Rhea" id="RHEA:42924"/>
        <dbReference type="Rhea" id="RHEA-COMP:10285"/>
        <dbReference type="Rhea" id="RHEA-COMP:10286"/>
        <dbReference type="ChEBI" id="CHEBI:15378"/>
        <dbReference type="ChEBI" id="CHEBI:57856"/>
        <dbReference type="ChEBI" id="CHEBI:59789"/>
        <dbReference type="ChEBI" id="CHEBI:74495"/>
        <dbReference type="ChEBI" id="CHEBI:82748"/>
        <dbReference type="EC" id="2.1.1.198"/>
    </reaction>
</comment>
<feature type="compositionally biased region" description="Acidic residues" evidence="7">
    <location>
        <begin position="48"/>
        <end position="82"/>
    </location>
</feature>
<dbReference type="EC" id="2.1.1.198" evidence="6"/>
<dbReference type="PANTHER" id="PTHR46111:SF1">
    <property type="entry name" value="RIBOSOMAL RNA SMALL SUBUNIT METHYLTRANSFERASE I"/>
    <property type="match status" value="1"/>
</dbReference>
<dbReference type="InterPro" id="IPR000878">
    <property type="entry name" value="4pyrrol_Mease"/>
</dbReference>
<dbReference type="Proteomes" id="UP000199118">
    <property type="component" value="Unassembled WGS sequence"/>
</dbReference>
<evidence type="ECO:0000256" key="4">
    <source>
        <dbReference type="ARBA" id="ARBA00022679"/>
    </source>
</evidence>
<keyword evidence="2 6" id="KW-0698">rRNA processing</keyword>
<accession>A0A1H2YTW8</accession>
<evidence type="ECO:0000259" key="9">
    <source>
        <dbReference type="Pfam" id="PF23016"/>
    </source>
</evidence>
<evidence type="ECO:0000256" key="1">
    <source>
        <dbReference type="ARBA" id="ARBA00022490"/>
    </source>
</evidence>
<dbReference type="Pfam" id="PF00590">
    <property type="entry name" value="TP_methylase"/>
    <property type="match status" value="1"/>
</dbReference>
<keyword evidence="11" id="KW-1185">Reference proteome</keyword>
<evidence type="ECO:0000313" key="10">
    <source>
        <dbReference type="EMBL" id="SDX08487.1"/>
    </source>
</evidence>
<dbReference type="FunFam" id="3.30.950.10:FF:000002">
    <property type="entry name" value="Ribosomal RNA small subunit methyltransferase I"/>
    <property type="match status" value="1"/>
</dbReference>
<dbReference type="InterPro" id="IPR035996">
    <property type="entry name" value="4pyrrol_Methylase_sf"/>
</dbReference>
<dbReference type="HAMAP" id="MF_01877">
    <property type="entry name" value="16SrRNA_methyltr_I"/>
    <property type="match status" value="1"/>
</dbReference>
<dbReference type="SUPFAM" id="SSF53790">
    <property type="entry name" value="Tetrapyrrole methylase"/>
    <property type="match status" value="1"/>
</dbReference>
<gene>
    <name evidence="6" type="primary">rsmI</name>
    <name evidence="10" type="ORF">SAMN05444336_103253</name>
</gene>